<evidence type="ECO:0000256" key="1">
    <source>
        <dbReference type="SAM" id="MobiDB-lite"/>
    </source>
</evidence>
<dbReference type="Proteomes" id="UP001642487">
    <property type="component" value="Chromosome 3"/>
</dbReference>
<feature type="compositionally biased region" description="Polar residues" evidence="1">
    <location>
        <begin position="25"/>
        <end position="45"/>
    </location>
</feature>
<protein>
    <submittedName>
        <fullName evidence="2">Uncharacterized protein</fullName>
    </submittedName>
</protein>
<name>A0ABP0YFN6_9ROSI</name>
<proteinExistence type="predicted"/>
<feature type="compositionally biased region" description="Polar residues" evidence="1">
    <location>
        <begin position="142"/>
        <end position="151"/>
    </location>
</feature>
<accession>A0ABP0YFN6</accession>
<reference evidence="2 3" key="1">
    <citation type="submission" date="2024-03" db="EMBL/GenBank/DDBJ databases">
        <authorList>
            <person name="Gkanogiannis A."/>
            <person name="Becerra Lopez-Lavalle L."/>
        </authorList>
    </citation>
    <scope>NUCLEOTIDE SEQUENCE [LARGE SCALE GENOMIC DNA]</scope>
</reference>
<feature type="compositionally biased region" description="Low complexity" evidence="1">
    <location>
        <begin position="189"/>
        <end position="200"/>
    </location>
</feature>
<dbReference type="PANTHER" id="PTHR33472">
    <property type="entry name" value="OS01G0106600 PROTEIN"/>
    <property type="match status" value="1"/>
</dbReference>
<organism evidence="2 3">
    <name type="scientific">Citrullus colocynthis</name>
    <name type="common">colocynth</name>
    <dbReference type="NCBI Taxonomy" id="252529"/>
    <lineage>
        <taxon>Eukaryota</taxon>
        <taxon>Viridiplantae</taxon>
        <taxon>Streptophyta</taxon>
        <taxon>Embryophyta</taxon>
        <taxon>Tracheophyta</taxon>
        <taxon>Spermatophyta</taxon>
        <taxon>Magnoliopsida</taxon>
        <taxon>eudicotyledons</taxon>
        <taxon>Gunneridae</taxon>
        <taxon>Pentapetalae</taxon>
        <taxon>rosids</taxon>
        <taxon>fabids</taxon>
        <taxon>Cucurbitales</taxon>
        <taxon>Cucurbitaceae</taxon>
        <taxon>Benincaseae</taxon>
        <taxon>Citrullus</taxon>
    </lineage>
</organism>
<keyword evidence="3" id="KW-1185">Reference proteome</keyword>
<evidence type="ECO:0000313" key="3">
    <source>
        <dbReference type="Proteomes" id="UP001642487"/>
    </source>
</evidence>
<feature type="region of interest" description="Disordered" evidence="1">
    <location>
        <begin position="189"/>
        <end position="209"/>
    </location>
</feature>
<sequence length="265" mass="29580">MAGRFGRSFYRFSSVNRPQPPGVNPSAQDSAQFNGRQYPSATTRDTSLEPRARSPPPLSPRRDQPLPASPTYSIKKATSPPSSPPYRSTTARVISSPTKTVDEYPTYKPTVQPRSPEAKQKSAIHKMVDKVTKSDRHHESSKTSSHKMQQPNAINIKGENIGAVMEIVESSKWEGGHVIKKKETTRGILNNNDIGNDQNNEASKTPNSTMPTNTFLNSNFQSVNNSLLYNATLAHRDPGLHLAFSRNPKEDWFTVDEKKQHHTKF</sequence>
<dbReference type="EMBL" id="OZ021737">
    <property type="protein sequence ID" value="CAK9319186.1"/>
    <property type="molecule type" value="Genomic_DNA"/>
</dbReference>
<gene>
    <name evidence="2" type="ORF">CITCOLO1_LOCUS11180</name>
</gene>
<evidence type="ECO:0000313" key="2">
    <source>
        <dbReference type="EMBL" id="CAK9319186.1"/>
    </source>
</evidence>
<feature type="region of interest" description="Disordered" evidence="1">
    <location>
        <begin position="1"/>
        <end position="151"/>
    </location>
</feature>
<feature type="compositionally biased region" description="Basic and acidic residues" evidence="1">
    <location>
        <begin position="116"/>
        <end position="141"/>
    </location>
</feature>
<dbReference type="PANTHER" id="PTHR33472:SF1">
    <property type="entry name" value="EXTENSIN-RELATED"/>
    <property type="match status" value="1"/>
</dbReference>